<dbReference type="HOGENOM" id="CLU_032828_2_3_5"/>
<feature type="transmembrane region" description="Helical" evidence="6">
    <location>
        <begin position="237"/>
        <end position="256"/>
    </location>
</feature>
<dbReference type="GO" id="GO:0016020">
    <property type="term" value="C:membrane"/>
    <property type="evidence" value="ECO:0007669"/>
    <property type="project" value="UniProtKB-SubCell"/>
</dbReference>
<reference evidence="8 9" key="1">
    <citation type="submission" date="2009-05" db="EMBL/GenBank/DDBJ databases">
        <authorList>
            <person name="Setubal J.C."/>
            <person name="Boyle S."/>
            <person name="Crasta O.R."/>
            <person name="Gillespie J.J."/>
            <person name="Kenyon R.W."/>
            <person name="Lu J."/>
            <person name="Mane S."/>
            <person name="Nagrani S."/>
            <person name="Shallom J.M."/>
            <person name="Shallom S."/>
            <person name="Shukla M."/>
            <person name="Snyder E.E."/>
            <person name="Sobral B.W."/>
            <person name="Wattam A.R."/>
            <person name="Will R."/>
            <person name="Williams K."/>
            <person name="Yoo H."/>
            <person name="Munk C."/>
            <person name="Tapia R."/>
            <person name="Green L."/>
            <person name="Rogers Y."/>
            <person name="Detter J.C."/>
            <person name="Bruce D."/>
            <person name="Brettin T.S."/>
            <person name="Tsolis R."/>
        </authorList>
    </citation>
    <scope>NUCLEOTIDE SEQUENCE [LARGE SCALE GENOMIC DNA]</scope>
    <source>
        <strain evidence="8 9">LMG 3301</strain>
    </source>
</reference>
<dbReference type="InterPro" id="IPR000620">
    <property type="entry name" value="EamA_dom"/>
</dbReference>
<dbReference type="AlphaFoldDB" id="C4WKY5"/>
<feature type="transmembrane region" description="Helical" evidence="6">
    <location>
        <begin position="293"/>
        <end position="312"/>
    </location>
</feature>
<name>C4WKY5_9HYPH</name>
<keyword evidence="3 6" id="KW-0812">Transmembrane</keyword>
<feature type="domain" description="EamA" evidence="7">
    <location>
        <begin position="183"/>
        <end position="310"/>
    </location>
</feature>
<keyword evidence="5 6" id="KW-0472">Membrane</keyword>
<feature type="transmembrane region" description="Helical" evidence="6">
    <location>
        <begin position="179"/>
        <end position="201"/>
    </location>
</feature>
<feature type="transmembrane region" description="Helical" evidence="6">
    <location>
        <begin position="213"/>
        <end position="231"/>
    </location>
</feature>
<dbReference type="Pfam" id="PF00892">
    <property type="entry name" value="EamA"/>
    <property type="match status" value="2"/>
</dbReference>
<comment type="similarity">
    <text evidence="2">Belongs to the drug/metabolite transporter (DMT) superfamily. 10 TMS drug/metabolite exporter (DME) (TC 2.A.7.3) family.</text>
</comment>
<dbReference type="Proteomes" id="UP000004386">
    <property type="component" value="Unassembled WGS sequence"/>
</dbReference>
<organism evidence="8 9">
    <name type="scientific">Brucella intermedia LMG 3301</name>
    <dbReference type="NCBI Taxonomy" id="641118"/>
    <lineage>
        <taxon>Bacteria</taxon>
        <taxon>Pseudomonadati</taxon>
        <taxon>Pseudomonadota</taxon>
        <taxon>Alphaproteobacteria</taxon>
        <taxon>Hyphomicrobiales</taxon>
        <taxon>Brucellaceae</taxon>
        <taxon>Brucella/Ochrobactrum group</taxon>
        <taxon>Brucella</taxon>
    </lineage>
</organism>
<feature type="transmembrane region" description="Helical" evidence="6">
    <location>
        <begin position="70"/>
        <end position="89"/>
    </location>
</feature>
<dbReference type="PANTHER" id="PTHR22911">
    <property type="entry name" value="ACYL-MALONYL CONDENSING ENZYME-RELATED"/>
    <property type="match status" value="1"/>
</dbReference>
<comment type="subcellular location">
    <subcellularLocation>
        <location evidence="1">Membrane</location>
        <topology evidence="1">Multi-pass membrane protein</topology>
    </subcellularLocation>
</comment>
<dbReference type="EMBL" id="ACQA01000002">
    <property type="protein sequence ID" value="EEQ93519.1"/>
    <property type="molecule type" value="Genomic_DNA"/>
</dbReference>
<evidence type="ECO:0000256" key="2">
    <source>
        <dbReference type="ARBA" id="ARBA00009853"/>
    </source>
</evidence>
<evidence type="ECO:0000256" key="6">
    <source>
        <dbReference type="SAM" id="Phobius"/>
    </source>
</evidence>
<proteinExistence type="inferred from homology"/>
<evidence type="ECO:0000313" key="8">
    <source>
        <dbReference type="EMBL" id="EEQ93519.1"/>
    </source>
</evidence>
<feature type="transmembrane region" description="Helical" evidence="6">
    <location>
        <begin position="101"/>
        <end position="118"/>
    </location>
</feature>
<dbReference type="PANTHER" id="PTHR22911:SF6">
    <property type="entry name" value="SOLUTE CARRIER FAMILY 35 MEMBER G1"/>
    <property type="match status" value="1"/>
</dbReference>
<evidence type="ECO:0000256" key="1">
    <source>
        <dbReference type="ARBA" id="ARBA00004141"/>
    </source>
</evidence>
<feature type="transmembrane region" description="Helical" evidence="6">
    <location>
        <begin position="155"/>
        <end position="173"/>
    </location>
</feature>
<accession>C4WKY5</accession>
<sequence>MLMGSSPANSAFVVHPATGFLDRIGESMNTGSVSSRPLAGIALACGGYACFALQDAMVKWLVATYQVPQILFMRSLVIVLITGVLIRYHRHPSIFKSPYRNTIVLRAGLMLGAWLLFYNAARHLELAELTTLYFSAPIMVMFLSILVLKEKIGPGRWIACAIGFIGVTVAANPTHSPNLIPAAMCIVAGFCWAWSTILIRLVSRSETTMTQMYATSLLFGLACALSFPWTWQEPDLSGWVLMICLGLVSTLGQFLLYEGFRHAPASALAPVEYSGLIWAFIYGYLIWAEVPATNVFAGAFLIVLASLLLIAWEQRQANLRKRRAPC</sequence>
<dbReference type="InterPro" id="IPR037185">
    <property type="entry name" value="EmrE-like"/>
</dbReference>
<feature type="transmembrane region" description="Helical" evidence="6">
    <location>
        <begin position="130"/>
        <end position="148"/>
    </location>
</feature>
<evidence type="ECO:0000256" key="5">
    <source>
        <dbReference type="ARBA" id="ARBA00023136"/>
    </source>
</evidence>
<protein>
    <recommendedName>
        <fullName evidence="7">EamA domain-containing protein</fullName>
    </recommendedName>
</protein>
<evidence type="ECO:0000259" key="7">
    <source>
        <dbReference type="Pfam" id="PF00892"/>
    </source>
</evidence>
<evidence type="ECO:0000256" key="3">
    <source>
        <dbReference type="ARBA" id="ARBA00022692"/>
    </source>
</evidence>
<gene>
    <name evidence="8" type="ORF">OINT_2000676</name>
</gene>
<comment type="caution">
    <text evidence="8">The sequence shown here is derived from an EMBL/GenBank/DDBJ whole genome shotgun (WGS) entry which is preliminary data.</text>
</comment>
<evidence type="ECO:0000256" key="4">
    <source>
        <dbReference type="ARBA" id="ARBA00022989"/>
    </source>
</evidence>
<evidence type="ECO:0000313" key="9">
    <source>
        <dbReference type="Proteomes" id="UP000004386"/>
    </source>
</evidence>
<keyword evidence="4 6" id="KW-1133">Transmembrane helix</keyword>
<feature type="domain" description="EamA" evidence="7">
    <location>
        <begin position="39"/>
        <end position="169"/>
    </location>
</feature>
<dbReference type="SUPFAM" id="SSF103481">
    <property type="entry name" value="Multidrug resistance efflux transporter EmrE"/>
    <property type="match status" value="2"/>
</dbReference>
<feature type="transmembrane region" description="Helical" evidence="6">
    <location>
        <begin position="268"/>
        <end position="287"/>
    </location>
</feature>